<dbReference type="Proteomes" id="UP000727056">
    <property type="component" value="Unassembled WGS sequence"/>
</dbReference>
<organism evidence="2 3">
    <name type="scientific">Streptomyces bohaiensis</name>
    <dbReference type="NCBI Taxonomy" id="1431344"/>
    <lineage>
        <taxon>Bacteria</taxon>
        <taxon>Bacillati</taxon>
        <taxon>Actinomycetota</taxon>
        <taxon>Actinomycetes</taxon>
        <taxon>Kitasatosporales</taxon>
        <taxon>Streptomycetaceae</taxon>
        <taxon>Streptomyces</taxon>
    </lineage>
</organism>
<dbReference type="InterPro" id="IPR002645">
    <property type="entry name" value="STAS_dom"/>
</dbReference>
<dbReference type="InterPro" id="IPR036513">
    <property type="entry name" value="STAS_dom_sf"/>
</dbReference>
<keyword evidence="3" id="KW-1185">Reference proteome</keyword>
<dbReference type="PROSITE" id="PS50801">
    <property type="entry name" value="STAS"/>
    <property type="match status" value="1"/>
</dbReference>
<evidence type="ECO:0000313" key="2">
    <source>
        <dbReference type="EMBL" id="NJQ15521.1"/>
    </source>
</evidence>
<dbReference type="SUPFAM" id="SSF52091">
    <property type="entry name" value="SpoIIaa-like"/>
    <property type="match status" value="1"/>
</dbReference>
<proteinExistence type="predicted"/>
<dbReference type="Gene3D" id="3.30.750.24">
    <property type="entry name" value="STAS domain"/>
    <property type="match status" value="1"/>
</dbReference>
<evidence type="ECO:0000313" key="3">
    <source>
        <dbReference type="Proteomes" id="UP000727056"/>
    </source>
</evidence>
<dbReference type="CDD" id="cd07043">
    <property type="entry name" value="STAS_anti-anti-sigma_factors"/>
    <property type="match status" value="1"/>
</dbReference>
<evidence type="ECO:0000259" key="1">
    <source>
        <dbReference type="PROSITE" id="PS50801"/>
    </source>
</evidence>
<dbReference type="Pfam" id="PF01740">
    <property type="entry name" value="STAS"/>
    <property type="match status" value="1"/>
</dbReference>
<name>A0ABX1CB72_9ACTN</name>
<accession>A0ABX1CB72</accession>
<dbReference type="RefSeq" id="WP_168088292.1">
    <property type="nucleotide sequence ID" value="NZ_BHZH01000120.1"/>
</dbReference>
<gene>
    <name evidence="2" type="ORF">HCN52_11300</name>
</gene>
<sequence>MSSSSSITVTVTQTPETFLIAAAGEVDLDVAGPFENALSEAARSLSRCTIIDLSGVTFADSTLLGALLQALDAHEETARPWAIAGPFATQVERLFSVTGTHEVLPLAADLSAARRLLDCEDDESVAPSAEPTST</sequence>
<comment type="caution">
    <text evidence="2">The sequence shown here is derived from an EMBL/GenBank/DDBJ whole genome shotgun (WGS) entry which is preliminary data.</text>
</comment>
<dbReference type="PANTHER" id="PTHR33495">
    <property type="entry name" value="ANTI-SIGMA FACTOR ANTAGONIST TM_1081-RELATED-RELATED"/>
    <property type="match status" value="1"/>
</dbReference>
<protein>
    <submittedName>
        <fullName evidence="2">STAS domain-containing protein</fullName>
    </submittedName>
</protein>
<reference evidence="2 3" key="1">
    <citation type="submission" date="2020-03" db="EMBL/GenBank/DDBJ databases">
        <title>Draft genome of Streptomyces sp. ventii, isolated from the Axial Seamount in the Pacific Ocean, and resequencing of the two type strains Streptomyces lonarensis strain NCL 716 and Streptomyces bohaiensis strain 11A07.</title>
        <authorList>
            <person name="Loughran R.M."/>
            <person name="Pfannmuller K.M."/>
            <person name="Wasson B.J."/>
            <person name="Deadmond M.C."/>
            <person name="Paddock B.E."/>
            <person name="Koyack M.J."/>
            <person name="Gallegos D.A."/>
            <person name="Mitchell E.A."/>
            <person name="Ushijima B."/>
            <person name="Saw J.H."/>
            <person name="Mcphail K.L."/>
            <person name="Videau P."/>
        </authorList>
    </citation>
    <scope>NUCLEOTIDE SEQUENCE [LARGE SCALE GENOMIC DNA]</scope>
    <source>
        <strain evidence="2 3">11A07</strain>
    </source>
</reference>
<dbReference type="EMBL" id="JAAVJC010000076">
    <property type="protein sequence ID" value="NJQ15521.1"/>
    <property type="molecule type" value="Genomic_DNA"/>
</dbReference>
<dbReference type="PANTHER" id="PTHR33495:SF2">
    <property type="entry name" value="ANTI-SIGMA FACTOR ANTAGONIST TM_1081-RELATED"/>
    <property type="match status" value="1"/>
</dbReference>
<feature type="domain" description="STAS" evidence="1">
    <location>
        <begin position="7"/>
        <end position="117"/>
    </location>
</feature>